<dbReference type="InterPro" id="IPR005119">
    <property type="entry name" value="LysR_subst-bd"/>
</dbReference>
<dbReference type="Gene3D" id="3.40.190.290">
    <property type="match status" value="1"/>
</dbReference>
<comment type="similarity">
    <text evidence="1">Belongs to the LysR transcriptional regulatory family.</text>
</comment>
<keyword evidence="2" id="KW-0805">Transcription regulation</keyword>
<dbReference type="InterPro" id="IPR000847">
    <property type="entry name" value="LysR_HTH_N"/>
</dbReference>
<evidence type="ECO:0000256" key="4">
    <source>
        <dbReference type="ARBA" id="ARBA00023163"/>
    </source>
</evidence>
<dbReference type="AlphaFoldDB" id="A0A5E7IHR9"/>
<protein>
    <submittedName>
        <fullName evidence="5">HTH-type transcriptional regulator ArgP</fullName>
    </submittedName>
</protein>
<dbReference type="Pfam" id="PF03466">
    <property type="entry name" value="LysR_substrate"/>
    <property type="match status" value="1"/>
</dbReference>
<name>A0A5E7IHR9_PSEFL</name>
<evidence type="ECO:0000256" key="2">
    <source>
        <dbReference type="ARBA" id="ARBA00023015"/>
    </source>
</evidence>
<dbReference type="Gene3D" id="1.10.10.10">
    <property type="entry name" value="Winged helix-like DNA-binding domain superfamily/Winged helix DNA-binding domain"/>
    <property type="match status" value="1"/>
</dbReference>
<keyword evidence="3" id="KW-0238">DNA-binding</keyword>
<dbReference type="Pfam" id="PF00126">
    <property type="entry name" value="HTH_1"/>
    <property type="match status" value="1"/>
</dbReference>
<reference evidence="5 6" key="1">
    <citation type="submission" date="2019-09" db="EMBL/GenBank/DDBJ databases">
        <authorList>
            <person name="Chandra G."/>
            <person name="Truman W A."/>
        </authorList>
    </citation>
    <scope>NUCLEOTIDE SEQUENCE [LARGE SCALE GENOMIC DNA]</scope>
    <source>
        <strain evidence="5">PS862</strain>
    </source>
</reference>
<dbReference type="SUPFAM" id="SSF46785">
    <property type="entry name" value="Winged helix' DNA-binding domain"/>
    <property type="match status" value="1"/>
</dbReference>
<sequence length="334" mass="37690">MSSKNTNEELMQARWGGRRFLNDRLDWNLLRTYLAIGQEGSISRAAARLFITQSAVSQSLKRLEEQLECALISRKGPRFDLTEAGEEVLRIAEEMYGNVSRIGSAIEGPQDDVVGKVRLLSISRVQSTVYDDFLASFHLNHPRVELEIEVLRSSDILSSLMQKTATAGVGLCRIAQPKLEQRCLIRQRYAFFCGKRHRFFGKRGLDLAELQGENFVSFTSDQIGGNLSPLTVFRDQQGFTGRIVASSSNFEEIRRLVIAGFGIGCLPEHLLDVDLYNGMLWRLPPRDGVSDVDIHLLWNREQKMTHAETVFLESFQHAIAVAEQSVDQEVGKQD</sequence>
<dbReference type="RefSeq" id="WP_150746343.1">
    <property type="nucleotide sequence ID" value="NZ_CABVHE010000029.1"/>
</dbReference>
<keyword evidence="4" id="KW-0804">Transcription</keyword>
<dbReference type="EMBL" id="CABVII010000005">
    <property type="protein sequence ID" value="VVO75476.1"/>
    <property type="molecule type" value="Genomic_DNA"/>
</dbReference>
<dbReference type="InterPro" id="IPR036390">
    <property type="entry name" value="WH_DNA-bd_sf"/>
</dbReference>
<dbReference type="CDD" id="cd05466">
    <property type="entry name" value="PBP2_LTTR_substrate"/>
    <property type="match status" value="1"/>
</dbReference>
<dbReference type="PROSITE" id="PS50931">
    <property type="entry name" value="HTH_LYSR"/>
    <property type="match status" value="1"/>
</dbReference>
<dbReference type="PANTHER" id="PTHR30126">
    <property type="entry name" value="HTH-TYPE TRANSCRIPTIONAL REGULATOR"/>
    <property type="match status" value="1"/>
</dbReference>
<evidence type="ECO:0000256" key="1">
    <source>
        <dbReference type="ARBA" id="ARBA00009437"/>
    </source>
</evidence>
<evidence type="ECO:0000256" key="3">
    <source>
        <dbReference type="ARBA" id="ARBA00023125"/>
    </source>
</evidence>
<dbReference type="OrthoDB" id="9785745at2"/>
<evidence type="ECO:0000313" key="5">
    <source>
        <dbReference type="EMBL" id="VVO75476.1"/>
    </source>
</evidence>
<dbReference type="PRINTS" id="PR00039">
    <property type="entry name" value="HTHLYSR"/>
</dbReference>
<dbReference type="GO" id="GO:0000976">
    <property type="term" value="F:transcription cis-regulatory region binding"/>
    <property type="evidence" value="ECO:0007669"/>
    <property type="project" value="TreeGrafter"/>
</dbReference>
<dbReference type="Proteomes" id="UP000385207">
    <property type="component" value="Unassembled WGS sequence"/>
</dbReference>
<gene>
    <name evidence="5" type="primary">argP_1</name>
    <name evidence="5" type="ORF">PS862_01553</name>
</gene>
<organism evidence="5 6">
    <name type="scientific">Pseudomonas fluorescens</name>
    <dbReference type="NCBI Taxonomy" id="294"/>
    <lineage>
        <taxon>Bacteria</taxon>
        <taxon>Pseudomonadati</taxon>
        <taxon>Pseudomonadota</taxon>
        <taxon>Gammaproteobacteria</taxon>
        <taxon>Pseudomonadales</taxon>
        <taxon>Pseudomonadaceae</taxon>
        <taxon>Pseudomonas</taxon>
    </lineage>
</organism>
<proteinExistence type="inferred from homology"/>
<dbReference type="SUPFAM" id="SSF53850">
    <property type="entry name" value="Periplasmic binding protein-like II"/>
    <property type="match status" value="1"/>
</dbReference>
<accession>A0A5E7IHR9</accession>
<evidence type="ECO:0000313" key="6">
    <source>
        <dbReference type="Proteomes" id="UP000385207"/>
    </source>
</evidence>
<dbReference type="InterPro" id="IPR036388">
    <property type="entry name" value="WH-like_DNA-bd_sf"/>
</dbReference>
<dbReference type="PANTHER" id="PTHR30126:SF40">
    <property type="entry name" value="HTH-TYPE TRANSCRIPTIONAL REGULATOR GLTR"/>
    <property type="match status" value="1"/>
</dbReference>
<dbReference type="GO" id="GO:0003700">
    <property type="term" value="F:DNA-binding transcription factor activity"/>
    <property type="evidence" value="ECO:0007669"/>
    <property type="project" value="InterPro"/>
</dbReference>